<evidence type="ECO:0000313" key="2">
    <source>
        <dbReference type="Proteomes" id="UP000295598"/>
    </source>
</evidence>
<name>A0A4R4K443_9GAMM</name>
<dbReference type="AlphaFoldDB" id="A0A4R4K443"/>
<protein>
    <submittedName>
        <fullName evidence="1">Uncharacterized protein</fullName>
    </submittedName>
</protein>
<reference evidence="1 2" key="1">
    <citation type="journal article" date="2019" name="Int. J. Syst. Evol. Microbiol.">
        <title>Photorhabdus khanii subsp. guanajuatensis subsp. nov., isolated from Heterorhabditis atacamensis, and Photorhabdus luminescens subsp. mexicana subsp. nov., isolated from Heterorhabditis mexicana entomopathogenic nematodes.</title>
        <authorList>
            <person name="Machado R.A.R."/>
            <person name="Bruno P."/>
            <person name="Arce C.C.M."/>
            <person name="Liechti N."/>
            <person name="Kohler A."/>
            <person name="Bernal J."/>
            <person name="Bruggmann R."/>
            <person name="Turlings T.C.J."/>
        </authorList>
    </citation>
    <scope>NUCLEOTIDE SEQUENCE [LARGE SCALE GENOMIC DNA]</scope>
    <source>
        <strain evidence="1 2">MEX20-17</strain>
    </source>
</reference>
<gene>
    <name evidence="1" type="ORF">C5467_03215</name>
</gene>
<sequence>MVLDHSTSDSSQEYPAFKGFNIGRINGIRALKISDKLHSLISICNYQISQIYLLLFKELSDDFYNEKFYINFKDYCCFFC</sequence>
<organism evidence="1 2">
    <name type="scientific">Photorhabdus khanii subsp. guanajuatensis</name>
    <dbReference type="NCBI Taxonomy" id="2100166"/>
    <lineage>
        <taxon>Bacteria</taxon>
        <taxon>Pseudomonadati</taxon>
        <taxon>Pseudomonadota</taxon>
        <taxon>Gammaproteobacteria</taxon>
        <taxon>Enterobacterales</taxon>
        <taxon>Morganellaceae</taxon>
        <taxon>Photorhabdus</taxon>
    </lineage>
</organism>
<proteinExistence type="predicted"/>
<dbReference type="Proteomes" id="UP000295598">
    <property type="component" value="Unassembled WGS sequence"/>
</dbReference>
<evidence type="ECO:0000313" key="1">
    <source>
        <dbReference type="EMBL" id="TDB62174.1"/>
    </source>
</evidence>
<accession>A0A4R4K443</accession>
<comment type="caution">
    <text evidence="1">The sequence shown here is derived from an EMBL/GenBank/DDBJ whole genome shotgun (WGS) entry which is preliminary data.</text>
</comment>
<dbReference type="EMBL" id="PUJY01000003">
    <property type="protein sequence ID" value="TDB62174.1"/>
    <property type="molecule type" value="Genomic_DNA"/>
</dbReference>